<evidence type="ECO:0000313" key="3">
    <source>
        <dbReference type="Proteomes" id="UP000054396"/>
    </source>
</evidence>
<dbReference type="EMBL" id="LPXO01000017">
    <property type="protein sequence ID" value="KUF09065.1"/>
    <property type="molecule type" value="Genomic_DNA"/>
</dbReference>
<name>A0A0W7WER7_9RHOB</name>
<feature type="chain" id="PRO_5006936219" evidence="1">
    <location>
        <begin position="21"/>
        <end position="229"/>
    </location>
</feature>
<evidence type="ECO:0000256" key="1">
    <source>
        <dbReference type="SAM" id="SignalP"/>
    </source>
</evidence>
<keyword evidence="1" id="KW-0732">Signal</keyword>
<gene>
    <name evidence="2" type="ORF">AVJ23_19250</name>
</gene>
<evidence type="ECO:0000313" key="2">
    <source>
        <dbReference type="EMBL" id="KUF09065.1"/>
    </source>
</evidence>
<feature type="signal peptide" evidence="1">
    <location>
        <begin position="1"/>
        <end position="20"/>
    </location>
</feature>
<dbReference type="Proteomes" id="UP000054396">
    <property type="component" value="Unassembled WGS sequence"/>
</dbReference>
<dbReference type="STRING" id="1685382.AVJ23_19250"/>
<protein>
    <submittedName>
        <fullName evidence="2">Uncharacterized protein</fullName>
    </submittedName>
</protein>
<accession>A0A0W7WER7</accession>
<keyword evidence="3" id="KW-1185">Reference proteome</keyword>
<comment type="caution">
    <text evidence="2">The sequence shown here is derived from an EMBL/GenBank/DDBJ whole genome shotgun (WGS) entry which is preliminary data.</text>
</comment>
<proteinExistence type="predicted"/>
<sequence length="229" mass="26046">MRFQATILALTVVTAMGARAEPAPRTFLDFDTVSKRSGEAAYEGFSDTTILQAPKGQIAFVQCHNFCTLWLRDGLFATEAVAYPAREDIDLERLYTRDAVLEMKGAIDVTVRDRQGGLVFPLEDGKHVAWTEDWRSEGFNAQYRMSVEQSCCVAADNPLAQSEQLWRLTYRFEEVESDRVSSGEMTFFYDPVLEWWIRAETITRSAPDRETPLSAIIIEERLAEIDKPE</sequence>
<organism evidence="2 3">
    <name type="scientific">Pseudoponticoccus marisrubri</name>
    <dbReference type="NCBI Taxonomy" id="1685382"/>
    <lineage>
        <taxon>Bacteria</taxon>
        <taxon>Pseudomonadati</taxon>
        <taxon>Pseudomonadota</taxon>
        <taxon>Alphaproteobacteria</taxon>
        <taxon>Rhodobacterales</taxon>
        <taxon>Roseobacteraceae</taxon>
        <taxon>Pseudoponticoccus</taxon>
    </lineage>
</organism>
<dbReference type="RefSeq" id="WP_058863862.1">
    <property type="nucleotide sequence ID" value="NZ_LPXO01000017.1"/>
</dbReference>
<reference evidence="2 3" key="1">
    <citation type="submission" date="2015-12" db="EMBL/GenBank/DDBJ databases">
        <authorList>
            <person name="Shamseldin A."/>
            <person name="Moawad H."/>
            <person name="Abd El-Rahim W.M."/>
            <person name="Sadowsky M.J."/>
        </authorList>
    </citation>
    <scope>NUCLEOTIDE SEQUENCE [LARGE SCALE GENOMIC DNA]</scope>
    <source>
        <strain evidence="2 3">SJ5A-1</strain>
    </source>
</reference>
<dbReference type="OrthoDB" id="7821598at2"/>
<dbReference type="AlphaFoldDB" id="A0A0W7WER7"/>